<proteinExistence type="predicted"/>
<comment type="caution">
    <text evidence="1">The sequence shown here is derived from an EMBL/GenBank/DDBJ whole genome shotgun (WGS) entry which is preliminary data.</text>
</comment>
<organism evidence="1">
    <name type="scientific">marine sediment metagenome</name>
    <dbReference type="NCBI Taxonomy" id="412755"/>
    <lineage>
        <taxon>unclassified sequences</taxon>
        <taxon>metagenomes</taxon>
        <taxon>ecological metagenomes</taxon>
    </lineage>
</organism>
<gene>
    <name evidence="1" type="ORF">LCGC14_0986420</name>
</gene>
<evidence type="ECO:0000313" key="1">
    <source>
        <dbReference type="EMBL" id="KKN15400.1"/>
    </source>
</evidence>
<accession>A0A0F9N755</accession>
<protein>
    <submittedName>
        <fullName evidence="1">Uncharacterized protein</fullName>
    </submittedName>
</protein>
<reference evidence="1" key="1">
    <citation type="journal article" date="2015" name="Nature">
        <title>Complex archaea that bridge the gap between prokaryotes and eukaryotes.</title>
        <authorList>
            <person name="Spang A."/>
            <person name="Saw J.H."/>
            <person name="Jorgensen S.L."/>
            <person name="Zaremba-Niedzwiedzka K."/>
            <person name="Martijn J."/>
            <person name="Lind A.E."/>
            <person name="van Eijk R."/>
            <person name="Schleper C."/>
            <person name="Guy L."/>
            <person name="Ettema T.J."/>
        </authorList>
    </citation>
    <scope>NUCLEOTIDE SEQUENCE</scope>
</reference>
<dbReference type="EMBL" id="LAZR01003716">
    <property type="protein sequence ID" value="KKN15400.1"/>
    <property type="molecule type" value="Genomic_DNA"/>
</dbReference>
<name>A0A0F9N755_9ZZZZ</name>
<sequence length="80" mass="8958">MKVIDTVWFTSEYGNAGIALVEDKFTKKRKLLAGAISGLNQEMDEKILVDWGTEVPIPALQALIDKVEKKPSTRKKVKAR</sequence>
<dbReference type="AlphaFoldDB" id="A0A0F9N755"/>